<gene>
    <name evidence="7" type="ORF">GCM10007888_03590</name>
    <name evidence="6" type="ORF">MOX02_00710</name>
</gene>
<dbReference type="GO" id="GO:0046406">
    <property type="term" value="F:magnesium protoporphyrin IX methyltransferase activity"/>
    <property type="evidence" value="ECO:0007669"/>
    <property type="project" value="UniProtKB-UniRule"/>
</dbReference>
<sequence>MTSPTYAARRGQLETYFDRTAADAWARLTSDAPVSRIRATVRAGRDAMRGTLLSWLPEDLSGARILDAGCGTGALAVEAARRGAEVVAIDVSPTLIGLARERIGPVAGRGSVAFRVGDMLDPDLGRFDHIVAMDSLIHYAGPDIARALAALGSRTSGSIVFTVAPRTALLTLMHAAGKLFPKADRAPAIVPITTRGLARRIAREPDLAPFRLARTHRINSGFYLSNAIELKRGRP</sequence>
<dbReference type="CDD" id="cd02440">
    <property type="entry name" value="AdoMet_MTases"/>
    <property type="match status" value="1"/>
</dbReference>
<keyword evidence="1 6" id="KW-0489">Methyltransferase</keyword>
<proteinExistence type="predicted"/>
<evidence type="ECO:0000259" key="5">
    <source>
        <dbReference type="Pfam" id="PF07109"/>
    </source>
</evidence>
<dbReference type="EMBL" id="BJZU01000002">
    <property type="protein sequence ID" value="GEP02033.1"/>
    <property type="molecule type" value="Genomic_DNA"/>
</dbReference>
<dbReference type="EC" id="2.1.1.11" evidence="4"/>
<reference evidence="6 8" key="3">
    <citation type="submission" date="2019-07" db="EMBL/GenBank/DDBJ databases">
        <title>Whole genome shotgun sequence of Methylobacterium oxalidis NBRC 107715.</title>
        <authorList>
            <person name="Hosoyama A."/>
            <person name="Uohara A."/>
            <person name="Ohji S."/>
            <person name="Ichikawa N."/>
        </authorList>
    </citation>
    <scope>NUCLEOTIDE SEQUENCE [LARGE SCALE GENOMIC DNA]</scope>
    <source>
        <strain evidence="6 8">NBRC 107715</strain>
    </source>
</reference>
<feature type="domain" description="Magnesium-protoporphyrin IX methyltransferase C-terminal" evidence="5">
    <location>
        <begin position="132"/>
        <end position="232"/>
    </location>
</feature>
<dbReference type="InterPro" id="IPR029063">
    <property type="entry name" value="SAM-dependent_MTases_sf"/>
</dbReference>
<dbReference type="GO" id="GO:0032259">
    <property type="term" value="P:methylation"/>
    <property type="evidence" value="ECO:0007669"/>
    <property type="project" value="UniProtKB-KW"/>
</dbReference>
<dbReference type="Proteomes" id="UP000321960">
    <property type="component" value="Unassembled WGS sequence"/>
</dbReference>
<dbReference type="EMBL" id="BSPK01000004">
    <property type="protein sequence ID" value="GLS61978.1"/>
    <property type="molecule type" value="Genomic_DNA"/>
</dbReference>
<evidence type="ECO:0000256" key="3">
    <source>
        <dbReference type="ARBA" id="ARBA00022691"/>
    </source>
</evidence>
<dbReference type="PANTHER" id="PTHR43464:SF19">
    <property type="entry name" value="UBIQUINONE BIOSYNTHESIS O-METHYLTRANSFERASE, MITOCHONDRIAL"/>
    <property type="match status" value="1"/>
</dbReference>
<dbReference type="AlphaFoldDB" id="A0A512IWK8"/>
<dbReference type="Proteomes" id="UP001156856">
    <property type="component" value="Unassembled WGS sequence"/>
</dbReference>
<dbReference type="SUPFAM" id="SSF53335">
    <property type="entry name" value="S-adenosyl-L-methionine-dependent methyltransferases"/>
    <property type="match status" value="1"/>
</dbReference>
<dbReference type="PROSITE" id="PS51556">
    <property type="entry name" value="SAM_MT_MG_PIX"/>
    <property type="match status" value="1"/>
</dbReference>
<comment type="caution">
    <text evidence="6">The sequence shown here is derived from an EMBL/GenBank/DDBJ whole genome shotgun (WGS) entry which is preliminary data.</text>
</comment>
<dbReference type="InterPro" id="IPR010940">
    <property type="entry name" value="Mg_prot_MeTrfase_C"/>
</dbReference>
<reference evidence="7" key="1">
    <citation type="journal article" date="2014" name="Int. J. Syst. Evol. Microbiol.">
        <title>Complete genome of a new Firmicutes species belonging to the dominant human colonic microbiota ('Ruminococcus bicirculans') reveals two chromosomes and a selective capacity to utilize plant glucans.</title>
        <authorList>
            <consortium name="NISC Comparative Sequencing Program"/>
            <person name="Wegmann U."/>
            <person name="Louis P."/>
            <person name="Goesmann A."/>
            <person name="Henrissat B."/>
            <person name="Duncan S.H."/>
            <person name="Flint H.J."/>
        </authorList>
    </citation>
    <scope>NUCLEOTIDE SEQUENCE</scope>
    <source>
        <strain evidence="7">NBRC 107715</strain>
    </source>
</reference>
<keyword evidence="2 6" id="KW-0808">Transferase</keyword>
<evidence type="ECO:0000313" key="7">
    <source>
        <dbReference type="EMBL" id="GLS61978.1"/>
    </source>
</evidence>
<evidence type="ECO:0000313" key="9">
    <source>
        <dbReference type="Proteomes" id="UP001156856"/>
    </source>
</evidence>
<name>A0A512IWK8_9HYPH</name>
<evidence type="ECO:0000313" key="6">
    <source>
        <dbReference type="EMBL" id="GEP02033.1"/>
    </source>
</evidence>
<dbReference type="InterPro" id="IPR010251">
    <property type="entry name" value="Mg_prot_MeTrfase"/>
</dbReference>
<keyword evidence="3" id="KW-0949">S-adenosyl-L-methionine</keyword>
<dbReference type="Pfam" id="PF03602">
    <property type="entry name" value="Cons_hypoth95"/>
    <property type="match status" value="1"/>
</dbReference>
<evidence type="ECO:0000313" key="8">
    <source>
        <dbReference type="Proteomes" id="UP000321960"/>
    </source>
</evidence>
<accession>A0A512IWK8</accession>
<evidence type="ECO:0000256" key="1">
    <source>
        <dbReference type="ARBA" id="ARBA00022603"/>
    </source>
</evidence>
<dbReference type="Gene3D" id="3.40.50.150">
    <property type="entry name" value="Vaccinia Virus protein VP39"/>
    <property type="match status" value="1"/>
</dbReference>
<dbReference type="Pfam" id="PF07109">
    <property type="entry name" value="Mg-por_mtran_C"/>
    <property type="match status" value="1"/>
</dbReference>
<dbReference type="GO" id="GO:0015995">
    <property type="term" value="P:chlorophyll biosynthetic process"/>
    <property type="evidence" value="ECO:0007669"/>
    <property type="project" value="UniProtKB-UniRule"/>
</dbReference>
<protein>
    <recommendedName>
        <fullName evidence="4">Magnesium protoporphyrin IX methyltransferase</fullName>
        <ecNumber evidence="4">2.1.1.11</ecNumber>
    </recommendedName>
</protein>
<organism evidence="6 8">
    <name type="scientific">Methylobacterium oxalidis</name>
    <dbReference type="NCBI Taxonomy" id="944322"/>
    <lineage>
        <taxon>Bacteria</taxon>
        <taxon>Pseudomonadati</taxon>
        <taxon>Pseudomonadota</taxon>
        <taxon>Alphaproteobacteria</taxon>
        <taxon>Hyphomicrobiales</taxon>
        <taxon>Methylobacteriaceae</taxon>
        <taxon>Methylobacterium</taxon>
    </lineage>
</organism>
<dbReference type="PANTHER" id="PTHR43464">
    <property type="entry name" value="METHYLTRANSFERASE"/>
    <property type="match status" value="1"/>
</dbReference>
<keyword evidence="9" id="KW-1185">Reference proteome</keyword>
<reference evidence="7" key="4">
    <citation type="submission" date="2023-01" db="EMBL/GenBank/DDBJ databases">
        <title>Draft genome sequence of Methylobacterium oxalidis strain NBRC 107715.</title>
        <authorList>
            <person name="Sun Q."/>
            <person name="Mori K."/>
        </authorList>
    </citation>
    <scope>NUCLEOTIDE SEQUENCE</scope>
    <source>
        <strain evidence="7">NBRC 107715</strain>
    </source>
</reference>
<evidence type="ECO:0000256" key="2">
    <source>
        <dbReference type="ARBA" id="ARBA00022679"/>
    </source>
</evidence>
<dbReference type="RefSeq" id="WP_147023710.1">
    <property type="nucleotide sequence ID" value="NZ_BJZU01000002.1"/>
</dbReference>
<reference evidence="9" key="2">
    <citation type="journal article" date="2019" name="Int. J. Syst. Evol. Microbiol.">
        <title>The Global Catalogue of Microorganisms (GCM) 10K type strain sequencing project: providing services to taxonomists for standard genome sequencing and annotation.</title>
        <authorList>
            <consortium name="The Broad Institute Genomics Platform"/>
            <consortium name="The Broad Institute Genome Sequencing Center for Infectious Disease"/>
            <person name="Wu L."/>
            <person name="Ma J."/>
        </authorList>
    </citation>
    <scope>NUCLEOTIDE SEQUENCE [LARGE SCALE GENOMIC DNA]</scope>
    <source>
        <strain evidence="9">NBRC 107715</strain>
    </source>
</reference>
<dbReference type="NCBIfam" id="TIGR02021">
    <property type="entry name" value="BchM-ChlM"/>
    <property type="match status" value="1"/>
</dbReference>
<dbReference type="OrthoDB" id="9765084at2"/>
<evidence type="ECO:0000256" key="4">
    <source>
        <dbReference type="NCBIfam" id="TIGR02021"/>
    </source>
</evidence>